<comment type="caution">
    <text evidence="1">The sequence shown here is derived from an EMBL/GenBank/DDBJ whole genome shotgun (WGS) entry which is preliminary data.</text>
</comment>
<keyword evidence="2" id="KW-1185">Reference proteome</keyword>
<accession>A0A8J5TTP1</accession>
<proteinExistence type="predicted"/>
<organism evidence="1 2">
    <name type="scientific">Homarus americanus</name>
    <name type="common">American lobster</name>
    <dbReference type="NCBI Taxonomy" id="6706"/>
    <lineage>
        <taxon>Eukaryota</taxon>
        <taxon>Metazoa</taxon>
        <taxon>Ecdysozoa</taxon>
        <taxon>Arthropoda</taxon>
        <taxon>Crustacea</taxon>
        <taxon>Multicrustacea</taxon>
        <taxon>Malacostraca</taxon>
        <taxon>Eumalacostraca</taxon>
        <taxon>Eucarida</taxon>
        <taxon>Decapoda</taxon>
        <taxon>Pleocyemata</taxon>
        <taxon>Astacidea</taxon>
        <taxon>Nephropoidea</taxon>
        <taxon>Nephropidae</taxon>
        <taxon>Homarus</taxon>
    </lineage>
</organism>
<name>A0A8J5TTP1_HOMAM</name>
<evidence type="ECO:0000313" key="1">
    <source>
        <dbReference type="EMBL" id="KAG7176912.1"/>
    </source>
</evidence>
<evidence type="ECO:0000313" key="2">
    <source>
        <dbReference type="Proteomes" id="UP000747542"/>
    </source>
</evidence>
<protein>
    <submittedName>
        <fullName evidence="1">Uncharacterized protein</fullName>
    </submittedName>
</protein>
<dbReference type="EMBL" id="JAHLQT010002534">
    <property type="protein sequence ID" value="KAG7176912.1"/>
    <property type="molecule type" value="Genomic_DNA"/>
</dbReference>
<sequence length="65" mass="7335">MVHQTPSRLQQPEMIRIAADGSMHRSEVSTDEKHLQVSEMPQCLNQDLQMLCCVNHINLVDTGCS</sequence>
<dbReference type="Proteomes" id="UP000747542">
    <property type="component" value="Unassembled WGS sequence"/>
</dbReference>
<gene>
    <name evidence="1" type="ORF">Hamer_G000116</name>
</gene>
<reference evidence="1" key="1">
    <citation type="journal article" date="2021" name="Sci. Adv.">
        <title>The American lobster genome reveals insights on longevity, neural, and immune adaptations.</title>
        <authorList>
            <person name="Polinski J.M."/>
            <person name="Zimin A.V."/>
            <person name="Clark K.F."/>
            <person name="Kohn A.B."/>
            <person name="Sadowski N."/>
            <person name="Timp W."/>
            <person name="Ptitsyn A."/>
            <person name="Khanna P."/>
            <person name="Romanova D.Y."/>
            <person name="Williams P."/>
            <person name="Greenwood S.J."/>
            <person name="Moroz L.L."/>
            <person name="Walt D.R."/>
            <person name="Bodnar A.G."/>
        </authorList>
    </citation>
    <scope>NUCLEOTIDE SEQUENCE</scope>
    <source>
        <strain evidence="1">GMGI-L3</strain>
    </source>
</reference>
<dbReference type="AlphaFoldDB" id="A0A8J5TTP1"/>